<keyword evidence="5 6" id="KW-0472">Membrane</keyword>
<feature type="transmembrane region" description="Helical" evidence="6">
    <location>
        <begin position="85"/>
        <end position="107"/>
    </location>
</feature>
<dbReference type="GO" id="GO:0005886">
    <property type="term" value="C:plasma membrane"/>
    <property type="evidence" value="ECO:0007669"/>
    <property type="project" value="UniProtKB-SubCell"/>
</dbReference>
<evidence type="ECO:0000256" key="6">
    <source>
        <dbReference type="RuleBase" id="RU366058"/>
    </source>
</evidence>
<evidence type="ECO:0000256" key="5">
    <source>
        <dbReference type="ARBA" id="ARBA00023136"/>
    </source>
</evidence>
<keyword evidence="4 6" id="KW-1133">Transmembrane helix</keyword>
<organism evidence="8">
    <name type="scientific">Oscillatoriales cyanobacterium SpSt-418</name>
    <dbReference type="NCBI Taxonomy" id="2282169"/>
    <lineage>
        <taxon>Bacteria</taxon>
        <taxon>Bacillati</taxon>
        <taxon>Cyanobacteriota</taxon>
        <taxon>Cyanophyceae</taxon>
        <taxon>Oscillatoriophycideae</taxon>
        <taxon>Oscillatoriales</taxon>
    </lineage>
</organism>
<dbReference type="AlphaFoldDB" id="A0A7C3KHU0"/>
<dbReference type="InterPro" id="IPR032816">
    <property type="entry name" value="VTT_dom"/>
</dbReference>
<evidence type="ECO:0000256" key="2">
    <source>
        <dbReference type="ARBA" id="ARBA00022475"/>
    </source>
</evidence>
<accession>A0A7C3KHU0</accession>
<protein>
    <recommendedName>
        <fullName evidence="6">TVP38/TMEM64 family membrane protein</fullName>
    </recommendedName>
</protein>
<evidence type="ECO:0000256" key="4">
    <source>
        <dbReference type="ARBA" id="ARBA00022989"/>
    </source>
</evidence>
<dbReference type="Pfam" id="PF09335">
    <property type="entry name" value="VTT_dom"/>
    <property type="match status" value="1"/>
</dbReference>
<evidence type="ECO:0000259" key="7">
    <source>
        <dbReference type="Pfam" id="PF09335"/>
    </source>
</evidence>
<comment type="subcellular location">
    <subcellularLocation>
        <location evidence="1 6">Cell membrane</location>
        <topology evidence="1 6">Multi-pass membrane protein</topology>
    </subcellularLocation>
</comment>
<feature type="transmembrane region" description="Helical" evidence="6">
    <location>
        <begin position="161"/>
        <end position="181"/>
    </location>
</feature>
<sequence>MMKCTRKQRCRYVVALVGLGLGLAIACGHSWLSLSLHRCLVVIQQMEHWGVVAYILVYNLATVCFMPGSLLALAAGVLFGWFWGLVYGLLAAVLGATIAFLVGRYVAREWVCQRWGHLRYFQGLNQAVTQQGCKIVFLTRLSPLFPFNLLNYLFGVTQVSLKDYVFGSFGIFPGTLLYVYLGSLTRDFAQLDRAGSVMASLPAELHPLLWGIRIIGLLSAIATTLYLSRLAKKYLAELGLSAVPTTVSSTFLPVEDPHDLS</sequence>
<keyword evidence="3 6" id="KW-0812">Transmembrane</keyword>
<feature type="transmembrane region" description="Helical" evidence="6">
    <location>
        <begin position="208"/>
        <end position="227"/>
    </location>
</feature>
<keyword evidence="2 6" id="KW-1003">Cell membrane</keyword>
<dbReference type="PANTHER" id="PTHR12677">
    <property type="entry name" value="GOLGI APPARATUS MEMBRANE PROTEIN TVP38-RELATED"/>
    <property type="match status" value="1"/>
</dbReference>
<comment type="caution">
    <text evidence="8">The sequence shown here is derived from an EMBL/GenBank/DDBJ whole genome shotgun (WGS) entry which is preliminary data.</text>
</comment>
<feature type="transmembrane region" description="Helical" evidence="6">
    <location>
        <begin position="135"/>
        <end position="154"/>
    </location>
</feature>
<gene>
    <name evidence="8" type="ORF">ENR64_28160</name>
</gene>
<dbReference type="PANTHER" id="PTHR12677:SF59">
    <property type="entry name" value="GOLGI APPARATUS MEMBRANE PROTEIN TVP38-RELATED"/>
    <property type="match status" value="1"/>
</dbReference>
<proteinExistence type="inferred from homology"/>
<dbReference type="PROSITE" id="PS51257">
    <property type="entry name" value="PROKAR_LIPOPROTEIN"/>
    <property type="match status" value="1"/>
</dbReference>
<comment type="similarity">
    <text evidence="6">Belongs to the TVP38/TMEM64 family.</text>
</comment>
<reference evidence="8" key="1">
    <citation type="journal article" date="2020" name="mSystems">
        <title>Genome- and Community-Level Interaction Insights into Carbon Utilization and Element Cycling Functions of Hydrothermarchaeota in Hydrothermal Sediment.</title>
        <authorList>
            <person name="Zhou Z."/>
            <person name="Liu Y."/>
            <person name="Xu W."/>
            <person name="Pan J."/>
            <person name="Luo Z.H."/>
            <person name="Li M."/>
        </authorList>
    </citation>
    <scope>NUCLEOTIDE SEQUENCE [LARGE SCALE GENOMIC DNA]</scope>
    <source>
        <strain evidence="8">SpSt-418</strain>
    </source>
</reference>
<dbReference type="InterPro" id="IPR015414">
    <property type="entry name" value="TMEM64"/>
</dbReference>
<evidence type="ECO:0000256" key="3">
    <source>
        <dbReference type="ARBA" id="ARBA00022692"/>
    </source>
</evidence>
<name>A0A7C3KHU0_9CYAN</name>
<evidence type="ECO:0000313" key="8">
    <source>
        <dbReference type="EMBL" id="HFN01550.1"/>
    </source>
</evidence>
<feature type="domain" description="VTT" evidence="7">
    <location>
        <begin position="67"/>
        <end position="183"/>
    </location>
</feature>
<feature type="transmembrane region" description="Helical" evidence="6">
    <location>
        <begin position="12"/>
        <end position="32"/>
    </location>
</feature>
<evidence type="ECO:0000256" key="1">
    <source>
        <dbReference type="ARBA" id="ARBA00004651"/>
    </source>
</evidence>
<dbReference type="EMBL" id="DSRU01000419">
    <property type="protein sequence ID" value="HFN01550.1"/>
    <property type="molecule type" value="Genomic_DNA"/>
</dbReference>
<feature type="transmembrane region" description="Helical" evidence="6">
    <location>
        <begin position="52"/>
        <end position="78"/>
    </location>
</feature>